<evidence type="ECO:0000256" key="1">
    <source>
        <dbReference type="SAM" id="SignalP"/>
    </source>
</evidence>
<dbReference type="Gene3D" id="3.90.550.10">
    <property type="entry name" value="Spore Coat Polysaccharide Biosynthesis Protein SpsA, Chain A"/>
    <property type="match status" value="1"/>
</dbReference>
<dbReference type="EMBL" id="HBKN01033838">
    <property type="protein sequence ID" value="CAE2319582.1"/>
    <property type="molecule type" value="Transcribed_RNA"/>
</dbReference>
<sequence length="576" mass="65957">MSARTTLCAFCTLLFVVIHYYPVLCSHEGQEPYVHIIRPQGDICMLEEDGGLLVEIQIFRWYEGRLRVRVNGTSLADMTEGHLHGGDEEGMELRWTMYGLRAPDYYVTSVEFFDLDGQVVAGARRISMVGPFTNPFLDPPEPVIVQPVAQEHADYPTRTSELATVIAETKDLHDVRPGQAFVILMGSGVLGYYGRMKQVSARIHFPPESYRRMCPLLVPQMLMAAVFTEDGTEVIRLSRPTLFWAGNFTEEEKENLASLTPVKDDGSYSVLYEVPTGWTQAARPPPCCLLADGSCGDRDQSMPLMGFMAEEHPEGFAPPDDFEAIGYEPPPPERFDHLWLRAPEGRRVSVVLTSCGRLAGLRRTILSLLRANTYPIDRYILIEDSGDMSMAARVIEEFGDIFDIIVNKKRMGQLYSIDKAYSAVNTEFIFHCEDDWIFNGIPNFISDSISVLLHEPRASTVHISNTSFLYPIDDFEWMTPDGVPYHKILNARPEAKNPERQLRVFSFSFHPGLRRRVDYDNHLKPLQSFFQEDYINAYLYWLGFFMVKLPRKYCNHLDINSISRHMEYHQEHEKYK</sequence>
<name>A0A7S4LAE1_GUITH</name>
<keyword evidence="1" id="KW-0732">Signal</keyword>
<feature type="chain" id="PRO_5031562872" description="Glycosyltransferase 2-like domain-containing protein" evidence="1">
    <location>
        <begin position="26"/>
        <end position="576"/>
    </location>
</feature>
<evidence type="ECO:0008006" key="3">
    <source>
        <dbReference type="Google" id="ProtNLM"/>
    </source>
</evidence>
<organism evidence="2">
    <name type="scientific">Guillardia theta</name>
    <name type="common">Cryptophyte</name>
    <name type="synonym">Cryptomonas phi</name>
    <dbReference type="NCBI Taxonomy" id="55529"/>
    <lineage>
        <taxon>Eukaryota</taxon>
        <taxon>Cryptophyceae</taxon>
        <taxon>Pyrenomonadales</taxon>
        <taxon>Geminigeraceae</taxon>
        <taxon>Guillardia</taxon>
    </lineage>
</organism>
<gene>
    <name evidence="2" type="ORF">GTHE00462_LOCUS26373</name>
</gene>
<dbReference type="InterPro" id="IPR029044">
    <property type="entry name" value="Nucleotide-diphossugar_trans"/>
</dbReference>
<accession>A0A7S4LAE1</accession>
<protein>
    <recommendedName>
        <fullName evidence="3">Glycosyltransferase 2-like domain-containing protein</fullName>
    </recommendedName>
</protein>
<dbReference type="AlphaFoldDB" id="A0A7S4LAE1"/>
<reference evidence="2" key="1">
    <citation type="submission" date="2021-01" db="EMBL/GenBank/DDBJ databases">
        <authorList>
            <person name="Corre E."/>
            <person name="Pelletier E."/>
            <person name="Niang G."/>
            <person name="Scheremetjew M."/>
            <person name="Finn R."/>
            <person name="Kale V."/>
            <person name="Holt S."/>
            <person name="Cochrane G."/>
            <person name="Meng A."/>
            <person name="Brown T."/>
            <person name="Cohen L."/>
        </authorList>
    </citation>
    <scope>NUCLEOTIDE SEQUENCE</scope>
    <source>
        <strain evidence="2">CCMP 2712</strain>
    </source>
</reference>
<proteinExistence type="predicted"/>
<evidence type="ECO:0000313" key="2">
    <source>
        <dbReference type="EMBL" id="CAE2319582.1"/>
    </source>
</evidence>
<feature type="signal peptide" evidence="1">
    <location>
        <begin position="1"/>
        <end position="25"/>
    </location>
</feature>
<dbReference type="SUPFAM" id="SSF53448">
    <property type="entry name" value="Nucleotide-diphospho-sugar transferases"/>
    <property type="match status" value="1"/>
</dbReference>